<feature type="signal peptide" evidence="2">
    <location>
        <begin position="1"/>
        <end position="22"/>
    </location>
</feature>
<name>A0A811UFQ9_CERCA</name>
<feature type="region of interest" description="Disordered" evidence="1">
    <location>
        <begin position="28"/>
        <end position="77"/>
    </location>
</feature>
<keyword evidence="2" id="KW-0732">Signal</keyword>
<protein>
    <submittedName>
        <fullName evidence="3">(Mediterranean fruit fly) hypothetical protein</fullName>
    </submittedName>
</protein>
<dbReference type="EMBL" id="CAJHJT010000012">
    <property type="protein sequence ID" value="CAD6997490.1"/>
    <property type="molecule type" value="Genomic_DNA"/>
</dbReference>
<dbReference type="AlphaFoldDB" id="A0A811UFQ9"/>
<feature type="compositionally biased region" description="Basic and acidic residues" evidence="1">
    <location>
        <begin position="66"/>
        <end position="77"/>
    </location>
</feature>
<gene>
    <name evidence="3" type="ORF">CCAP1982_LOCUS6132</name>
</gene>
<evidence type="ECO:0000313" key="4">
    <source>
        <dbReference type="Proteomes" id="UP000606786"/>
    </source>
</evidence>
<sequence length="77" mass="8188">MAKCSVMFFVLCSLLVLQMITAYPEGDVGTPLGAPLVGESGESVVKDVRANSSEEKNESKSASSSSEEKKDEPHPID</sequence>
<keyword evidence="4" id="KW-1185">Reference proteome</keyword>
<evidence type="ECO:0000256" key="1">
    <source>
        <dbReference type="SAM" id="MobiDB-lite"/>
    </source>
</evidence>
<accession>A0A811UFQ9</accession>
<dbReference type="Proteomes" id="UP000606786">
    <property type="component" value="Unassembled WGS sequence"/>
</dbReference>
<comment type="caution">
    <text evidence="3">The sequence shown here is derived from an EMBL/GenBank/DDBJ whole genome shotgun (WGS) entry which is preliminary data.</text>
</comment>
<evidence type="ECO:0000256" key="2">
    <source>
        <dbReference type="SAM" id="SignalP"/>
    </source>
</evidence>
<reference evidence="3" key="1">
    <citation type="submission" date="2020-11" db="EMBL/GenBank/DDBJ databases">
        <authorList>
            <person name="Whitehead M."/>
        </authorList>
    </citation>
    <scope>NUCLEOTIDE SEQUENCE</scope>
    <source>
        <strain evidence="3">EGII</strain>
    </source>
</reference>
<organism evidence="3 4">
    <name type="scientific">Ceratitis capitata</name>
    <name type="common">Mediterranean fruit fly</name>
    <name type="synonym">Tephritis capitata</name>
    <dbReference type="NCBI Taxonomy" id="7213"/>
    <lineage>
        <taxon>Eukaryota</taxon>
        <taxon>Metazoa</taxon>
        <taxon>Ecdysozoa</taxon>
        <taxon>Arthropoda</taxon>
        <taxon>Hexapoda</taxon>
        <taxon>Insecta</taxon>
        <taxon>Pterygota</taxon>
        <taxon>Neoptera</taxon>
        <taxon>Endopterygota</taxon>
        <taxon>Diptera</taxon>
        <taxon>Brachycera</taxon>
        <taxon>Muscomorpha</taxon>
        <taxon>Tephritoidea</taxon>
        <taxon>Tephritidae</taxon>
        <taxon>Ceratitis</taxon>
        <taxon>Ceratitis</taxon>
    </lineage>
</organism>
<proteinExistence type="predicted"/>
<evidence type="ECO:0000313" key="3">
    <source>
        <dbReference type="EMBL" id="CAD6997490.1"/>
    </source>
</evidence>
<feature type="compositionally biased region" description="Basic and acidic residues" evidence="1">
    <location>
        <begin position="44"/>
        <end position="59"/>
    </location>
</feature>
<feature type="chain" id="PRO_5032909581" evidence="2">
    <location>
        <begin position="23"/>
        <end position="77"/>
    </location>
</feature>